<dbReference type="SMART" id="SM00256">
    <property type="entry name" value="FBOX"/>
    <property type="match status" value="1"/>
</dbReference>
<dbReference type="SUPFAM" id="SSF50978">
    <property type="entry name" value="WD40 repeat-like"/>
    <property type="match status" value="1"/>
</dbReference>
<dbReference type="PROSITE" id="PS50082">
    <property type="entry name" value="WD_REPEATS_2"/>
    <property type="match status" value="1"/>
</dbReference>
<dbReference type="Pfam" id="PF00646">
    <property type="entry name" value="F-box"/>
    <property type="match status" value="1"/>
</dbReference>
<feature type="domain" description="F-box" evidence="2">
    <location>
        <begin position="1"/>
        <end position="47"/>
    </location>
</feature>
<dbReference type="Gene3D" id="2.130.10.10">
    <property type="entry name" value="YVTN repeat-like/Quinoprotein amine dehydrogenase"/>
    <property type="match status" value="1"/>
</dbReference>
<dbReference type="InterPro" id="IPR036322">
    <property type="entry name" value="WD40_repeat_dom_sf"/>
</dbReference>
<accession>A0A8H7C1P4</accession>
<evidence type="ECO:0000256" key="1">
    <source>
        <dbReference type="PROSITE-ProRule" id="PRU00221"/>
    </source>
</evidence>
<evidence type="ECO:0000259" key="2">
    <source>
        <dbReference type="PROSITE" id="PS50181"/>
    </source>
</evidence>
<dbReference type="InterPro" id="IPR015943">
    <property type="entry name" value="WD40/YVTN_repeat-like_dom_sf"/>
</dbReference>
<protein>
    <recommendedName>
        <fullName evidence="2">F-box domain-containing protein</fullName>
    </recommendedName>
</protein>
<sequence length="488" mass="55817">MLSDLPPEIVSEIVSHLPYKDILVLRQVFICGDFRDATNAHAVWLNLVKQYLAENPHSHFSNIQTLSSLTTDQLCERFEKRFMVNDLWQLSKEIYPSVKRLKGLSSPMLSISIAPGGRYLFAGTNKCSLYYWDLDSDNSEPVLLVPCDGMGNIPGRNNTIAEIDFLVEHDDPLSGFIVVFIGMDGNICKKSAEWLHIWNVIPQDDGALIAKRLKSLPMPYYGFYPKLSFNDHLVARTMNERVDVYWWRECIDTRLVRCTLGFKRSILVSNLYVVGSDKLLVFTRFADKYKARLYALESGYSEVEELAKVVSHATKIWSFCFSSEYHSRGISRLYFDGANYQQIIVMHGGICNLTIPALQANKATLTKVADFDLHQERAHSQIYGLGFNKGYCRVGKELCRFGYSPGLTSGSYKCGAPVDRRLDRVLQTVESHPTFDEELGRLVTTYMNHLVLHDFSLPLYNLADVNLDLNETKDKDTWNYWKPSVYKR</sequence>
<keyword evidence="1" id="KW-0853">WD repeat</keyword>
<dbReference type="AlphaFoldDB" id="A0A8H7C1P4"/>
<organism evidence="3 4">
    <name type="scientific">Agaricus bisporus var. burnettii</name>
    <dbReference type="NCBI Taxonomy" id="192524"/>
    <lineage>
        <taxon>Eukaryota</taxon>
        <taxon>Fungi</taxon>
        <taxon>Dikarya</taxon>
        <taxon>Basidiomycota</taxon>
        <taxon>Agaricomycotina</taxon>
        <taxon>Agaricomycetes</taxon>
        <taxon>Agaricomycetidae</taxon>
        <taxon>Agaricales</taxon>
        <taxon>Agaricineae</taxon>
        <taxon>Agaricaceae</taxon>
        <taxon>Agaricus</taxon>
    </lineage>
</organism>
<comment type="caution">
    <text evidence="3">The sequence shown here is derived from an EMBL/GenBank/DDBJ whole genome shotgun (WGS) entry which is preliminary data.</text>
</comment>
<feature type="repeat" description="WD" evidence="1">
    <location>
        <begin position="101"/>
        <end position="142"/>
    </location>
</feature>
<dbReference type="EMBL" id="JABXXO010000014">
    <property type="protein sequence ID" value="KAF7760687.1"/>
    <property type="molecule type" value="Genomic_DNA"/>
</dbReference>
<name>A0A8H7C1P4_AGABI</name>
<evidence type="ECO:0000313" key="3">
    <source>
        <dbReference type="EMBL" id="KAF7760687.1"/>
    </source>
</evidence>
<dbReference type="CDD" id="cd22098">
    <property type="entry name" value="F-box_FBXO24"/>
    <property type="match status" value="1"/>
</dbReference>
<dbReference type="InterPro" id="IPR001810">
    <property type="entry name" value="F-box_dom"/>
</dbReference>
<dbReference type="Proteomes" id="UP000629468">
    <property type="component" value="Unassembled WGS sequence"/>
</dbReference>
<dbReference type="PROSITE" id="PS50181">
    <property type="entry name" value="FBOX"/>
    <property type="match status" value="1"/>
</dbReference>
<gene>
    <name evidence="3" type="ORF">Agabi119p4_10096</name>
</gene>
<dbReference type="InterPro" id="IPR036047">
    <property type="entry name" value="F-box-like_dom_sf"/>
</dbReference>
<evidence type="ECO:0000313" key="4">
    <source>
        <dbReference type="Proteomes" id="UP000629468"/>
    </source>
</evidence>
<dbReference type="SUPFAM" id="SSF81383">
    <property type="entry name" value="F-box domain"/>
    <property type="match status" value="1"/>
</dbReference>
<dbReference type="InterPro" id="IPR001680">
    <property type="entry name" value="WD40_rpt"/>
</dbReference>
<reference evidence="3 4" key="1">
    <citation type="journal article" name="Sci. Rep.">
        <title>Telomere-to-telomere assembled and centromere annotated genomes of the two main subspecies of the button mushroom Agaricus bisporus reveal especially polymorphic chromosome ends.</title>
        <authorList>
            <person name="Sonnenberg A.S.M."/>
            <person name="Sedaghat-Telgerd N."/>
            <person name="Lavrijssen B."/>
            <person name="Ohm R.A."/>
            <person name="Hendrickx P.M."/>
            <person name="Scholtmeijer K."/>
            <person name="Baars J.J.P."/>
            <person name="van Peer A."/>
        </authorList>
    </citation>
    <scope>NUCLEOTIDE SEQUENCE [LARGE SCALE GENOMIC DNA]</scope>
    <source>
        <strain evidence="3 4">H119_p4</strain>
    </source>
</reference>
<dbReference type="Gene3D" id="1.20.1280.50">
    <property type="match status" value="1"/>
</dbReference>
<proteinExistence type="predicted"/>